<feature type="binding site" evidence="4">
    <location>
        <position position="116"/>
    </location>
    <ligand>
        <name>substrate</name>
    </ligand>
</feature>
<evidence type="ECO:0000256" key="4">
    <source>
        <dbReference type="PIRSR" id="PIRSR015582-1"/>
    </source>
</evidence>
<evidence type="ECO:0000259" key="6">
    <source>
        <dbReference type="Pfam" id="PF03328"/>
    </source>
</evidence>
<dbReference type="InterPro" id="IPR005000">
    <property type="entry name" value="Aldolase/citrate-lyase_domain"/>
</dbReference>
<dbReference type="Pfam" id="PF03328">
    <property type="entry name" value="HpcH_HpaI"/>
    <property type="match status" value="1"/>
</dbReference>
<dbReference type="AlphaFoldDB" id="A0A2N4UK37"/>
<dbReference type="Gene3D" id="3.20.20.60">
    <property type="entry name" value="Phosphoenolpyruvate-binding domains"/>
    <property type="match status" value="1"/>
</dbReference>
<feature type="domain" description="HpcH/HpaI aldolase/citrate lyase" evidence="6">
    <location>
        <begin position="6"/>
        <end position="213"/>
    </location>
</feature>
<dbReference type="GO" id="GO:0000287">
    <property type="term" value="F:magnesium ion binding"/>
    <property type="evidence" value="ECO:0007669"/>
    <property type="project" value="TreeGrafter"/>
</dbReference>
<dbReference type="SUPFAM" id="SSF51621">
    <property type="entry name" value="Phosphoenolpyruvate/pyruvate domain"/>
    <property type="match status" value="1"/>
</dbReference>
<gene>
    <name evidence="7" type="ORF">CR155_04110</name>
</gene>
<feature type="binding site" evidence="5">
    <location>
        <position position="142"/>
    </location>
    <ligand>
        <name>Mg(2+)</name>
        <dbReference type="ChEBI" id="CHEBI:18420"/>
    </ligand>
</feature>
<evidence type="ECO:0000256" key="1">
    <source>
        <dbReference type="ARBA" id="ARBA00001946"/>
    </source>
</evidence>
<evidence type="ECO:0000256" key="5">
    <source>
        <dbReference type="PIRSR" id="PIRSR015582-2"/>
    </source>
</evidence>
<proteinExistence type="predicted"/>
<dbReference type="OrthoDB" id="348111at2"/>
<dbReference type="InterPro" id="IPR015813">
    <property type="entry name" value="Pyrv/PenolPyrv_kinase-like_dom"/>
</dbReference>
<dbReference type="PANTHER" id="PTHR32308:SF10">
    <property type="entry name" value="CITRATE LYASE SUBUNIT BETA"/>
    <property type="match status" value="1"/>
</dbReference>
<dbReference type="RefSeq" id="WP_102068718.1">
    <property type="nucleotide sequence ID" value="NZ_PDNV01000002.1"/>
</dbReference>
<comment type="caution">
    <text evidence="7">The sequence shown here is derived from an EMBL/GenBank/DDBJ whole genome shotgun (WGS) entry which is preliminary data.</text>
</comment>
<dbReference type="PANTHER" id="PTHR32308">
    <property type="entry name" value="LYASE BETA SUBUNIT, PUTATIVE (AFU_ORTHOLOGUE AFUA_4G13030)-RELATED"/>
    <property type="match status" value="1"/>
</dbReference>
<comment type="cofactor">
    <cofactor evidence="1">
        <name>Mg(2+)</name>
        <dbReference type="ChEBI" id="CHEBI:18420"/>
    </cofactor>
</comment>
<keyword evidence="3 5" id="KW-0460">Magnesium</keyword>
<reference evidence="7 8" key="1">
    <citation type="submission" date="2017-10" db="EMBL/GenBank/DDBJ databases">
        <title>Two draft genome sequences of Pusillimonas sp. strains isolated from a nitrate- and radionuclide-contaminated groundwater in Russia.</title>
        <authorList>
            <person name="Grouzdev D.S."/>
            <person name="Tourova T.P."/>
            <person name="Goeva M.A."/>
            <person name="Babich T.L."/>
            <person name="Sokolova D.S."/>
            <person name="Abdullin R."/>
            <person name="Poltaraus A.B."/>
            <person name="Toshchakov S.V."/>
            <person name="Nazina T.N."/>
        </authorList>
    </citation>
    <scope>NUCLEOTIDE SEQUENCE [LARGE SCALE GENOMIC DNA]</scope>
    <source>
        <strain evidence="7 8">JR1/69-2-13</strain>
    </source>
</reference>
<keyword evidence="7" id="KW-0456">Lyase</keyword>
<accession>A0A2N4UK37</accession>
<dbReference type="GO" id="GO:0016829">
    <property type="term" value="F:lyase activity"/>
    <property type="evidence" value="ECO:0007669"/>
    <property type="project" value="UniProtKB-KW"/>
</dbReference>
<organism evidence="7 8">
    <name type="scientific">Pollutimonas nitritireducens</name>
    <dbReference type="NCBI Taxonomy" id="2045209"/>
    <lineage>
        <taxon>Bacteria</taxon>
        <taxon>Pseudomonadati</taxon>
        <taxon>Pseudomonadota</taxon>
        <taxon>Betaproteobacteria</taxon>
        <taxon>Burkholderiales</taxon>
        <taxon>Alcaligenaceae</taxon>
        <taxon>Pollutimonas</taxon>
    </lineage>
</organism>
<keyword evidence="8" id="KW-1185">Reference proteome</keyword>
<sequence>MQQQIRSALFVPGTRPERFSKALASGADTVIIDLEDAVEHALKDQARKHLCDFAAANRQARFWVRTNGATTPWFNADLAACADHPNIQGVLLPKAESALQVRQVAQAAGAVLPIIESARGVLALDELAKEKGVARLSFGSLDLMLELGTAPDTEGAALLLNHIRCQILLHSAAHGLAAPLDGVFPDFSNQDGLFQLAQQVRGMGFGGMLCIHPGQVATIHAAFAPTAADSEWAKRIVEIADSTGSSAFQMDGKMVDAPVIQRARQILEQAI</sequence>
<evidence type="ECO:0000313" key="8">
    <source>
        <dbReference type="Proteomes" id="UP000234328"/>
    </source>
</evidence>
<feature type="binding site" evidence="4">
    <location>
        <position position="65"/>
    </location>
    <ligand>
        <name>substrate</name>
    </ligand>
</feature>
<evidence type="ECO:0000256" key="2">
    <source>
        <dbReference type="ARBA" id="ARBA00022723"/>
    </source>
</evidence>
<dbReference type="Proteomes" id="UP000234328">
    <property type="component" value="Unassembled WGS sequence"/>
</dbReference>
<dbReference type="GO" id="GO:0006107">
    <property type="term" value="P:oxaloacetate metabolic process"/>
    <property type="evidence" value="ECO:0007669"/>
    <property type="project" value="TreeGrafter"/>
</dbReference>
<dbReference type="EMBL" id="PDNV01000002">
    <property type="protein sequence ID" value="PLC55391.1"/>
    <property type="molecule type" value="Genomic_DNA"/>
</dbReference>
<keyword evidence="2 5" id="KW-0479">Metal-binding</keyword>
<name>A0A2N4UK37_9BURK</name>
<dbReference type="InterPro" id="IPR040442">
    <property type="entry name" value="Pyrv_kinase-like_dom_sf"/>
</dbReference>
<evidence type="ECO:0000313" key="7">
    <source>
        <dbReference type="EMBL" id="PLC55391.1"/>
    </source>
</evidence>
<dbReference type="PIRSF" id="PIRSF015582">
    <property type="entry name" value="Cit_lyase_B"/>
    <property type="match status" value="1"/>
</dbReference>
<protein>
    <submittedName>
        <fullName evidence="7">CoA ester lyase</fullName>
    </submittedName>
</protein>
<dbReference type="InterPro" id="IPR011206">
    <property type="entry name" value="Citrate_lyase_beta/mcl1/mcl2"/>
</dbReference>
<feature type="binding site" evidence="5">
    <location>
        <position position="116"/>
    </location>
    <ligand>
        <name>Mg(2+)</name>
        <dbReference type="ChEBI" id="CHEBI:18420"/>
    </ligand>
</feature>
<evidence type="ECO:0000256" key="3">
    <source>
        <dbReference type="ARBA" id="ARBA00022842"/>
    </source>
</evidence>